<evidence type="ECO:0000256" key="8">
    <source>
        <dbReference type="RuleBase" id="RU363032"/>
    </source>
</evidence>
<evidence type="ECO:0000256" key="3">
    <source>
        <dbReference type="ARBA" id="ARBA00022448"/>
    </source>
</evidence>
<dbReference type="InterPro" id="IPR035906">
    <property type="entry name" value="MetI-like_sf"/>
</dbReference>
<feature type="transmembrane region" description="Helical" evidence="8">
    <location>
        <begin position="241"/>
        <end position="266"/>
    </location>
</feature>
<evidence type="ECO:0000313" key="10">
    <source>
        <dbReference type="EMBL" id="ATE54334.1"/>
    </source>
</evidence>
<dbReference type="InterPro" id="IPR000515">
    <property type="entry name" value="MetI-like"/>
</dbReference>
<dbReference type="EMBL" id="CP023445">
    <property type="protein sequence ID" value="ATE54334.1"/>
    <property type="molecule type" value="Genomic_DNA"/>
</dbReference>
<feature type="transmembrane region" description="Helical" evidence="8">
    <location>
        <begin position="195"/>
        <end position="221"/>
    </location>
</feature>
<dbReference type="PROSITE" id="PS50928">
    <property type="entry name" value="ABC_TM1"/>
    <property type="match status" value="1"/>
</dbReference>
<comment type="subcellular location">
    <subcellularLocation>
        <location evidence="1 8">Cell membrane</location>
        <topology evidence="1 8">Multi-pass membrane protein</topology>
    </subcellularLocation>
</comment>
<keyword evidence="7 8" id="KW-0472">Membrane</keyword>
<evidence type="ECO:0000259" key="9">
    <source>
        <dbReference type="PROSITE" id="PS50928"/>
    </source>
</evidence>
<proteinExistence type="inferred from homology"/>
<keyword evidence="11" id="KW-1185">Reference proteome</keyword>
<keyword evidence="3 8" id="KW-0813">Transport</keyword>
<dbReference type="PANTHER" id="PTHR42929">
    <property type="entry name" value="INNER MEMBRANE ABC TRANSPORTER PERMEASE PROTEIN YDCU-RELATED-RELATED"/>
    <property type="match status" value="1"/>
</dbReference>
<evidence type="ECO:0000256" key="6">
    <source>
        <dbReference type="ARBA" id="ARBA00022989"/>
    </source>
</evidence>
<accession>A0A290Z5R8</accession>
<dbReference type="PANTHER" id="PTHR42929:SF5">
    <property type="entry name" value="ABC TRANSPORTER PERMEASE PROTEIN"/>
    <property type="match status" value="1"/>
</dbReference>
<dbReference type="Gene3D" id="1.10.3720.10">
    <property type="entry name" value="MetI-like"/>
    <property type="match status" value="1"/>
</dbReference>
<keyword evidence="4" id="KW-1003">Cell membrane</keyword>
<feature type="transmembrane region" description="Helical" evidence="8">
    <location>
        <begin position="145"/>
        <end position="166"/>
    </location>
</feature>
<name>A0A290Z5R8_9PSEU</name>
<evidence type="ECO:0000256" key="4">
    <source>
        <dbReference type="ARBA" id="ARBA00022475"/>
    </source>
</evidence>
<dbReference type="KEGG" id="apre:CNX65_14395"/>
<dbReference type="GO" id="GO:0005886">
    <property type="term" value="C:plasma membrane"/>
    <property type="evidence" value="ECO:0007669"/>
    <property type="project" value="UniProtKB-SubCell"/>
</dbReference>
<feature type="transmembrane region" description="Helical" evidence="8">
    <location>
        <begin position="100"/>
        <end position="125"/>
    </location>
</feature>
<dbReference type="AlphaFoldDB" id="A0A290Z5R8"/>
<evidence type="ECO:0000256" key="1">
    <source>
        <dbReference type="ARBA" id="ARBA00004651"/>
    </source>
</evidence>
<protein>
    <submittedName>
        <fullName evidence="10">ABC transporter permease</fullName>
    </submittedName>
</protein>
<sequence length="279" mass="29719">MSAPRRRLAALLLAPGTAFLVLAFCSIVALLVSYSTRTEQTSTLFAPFDLGTWRVALSDGYLWSVVGVTMRLGLTVSLLTVLIAYPLAWCVHTMRRPWQAAAVLFVVFSPILVSVVVRSYGWAMLLRPGGVFGDAFDGWLYHEPGVVVALVHVELPFALFAILASVRSVPADLAPAAADLGAGPVRRFTKVLLPLTLPGVLSGAQLVFALTISAFATPALLGGGRVTVLAQTIYQNIQQLAWPLAAVQAVVLLALTLVVLTAFTLLTRLASGRSRAVAR</sequence>
<reference evidence="10" key="1">
    <citation type="submission" date="2017-09" db="EMBL/GenBank/DDBJ databases">
        <title>Complete Genome Sequence of ansamitocin-producing Bacterium Actinosynnema pretiosum X47.</title>
        <authorList>
            <person name="Cao G."/>
            <person name="Zong G."/>
            <person name="Zhong C."/>
            <person name="Fu J."/>
        </authorList>
    </citation>
    <scope>NUCLEOTIDE SEQUENCE [LARGE SCALE GENOMIC DNA]</scope>
    <source>
        <strain evidence="10">X47</strain>
    </source>
</reference>
<evidence type="ECO:0000313" key="11">
    <source>
        <dbReference type="Proteomes" id="UP000218505"/>
    </source>
</evidence>
<keyword evidence="5 8" id="KW-0812">Transmembrane</keyword>
<gene>
    <name evidence="10" type="ORF">CNX65_14395</name>
</gene>
<dbReference type="GO" id="GO:0055085">
    <property type="term" value="P:transmembrane transport"/>
    <property type="evidence" value="ECO:0007669"/>
    <property type="project" value="InterPro"/>
</dbReference>
<feature type="transmembrane region" description="Helical" evidence="8">
    <location>
        <begin position="61"/>
        <end position="88"/>
    </location>
</feature>
<dbReference type="CDD" id="cd06261">
    <property type="entry name" value="TM_PBP2"/>
    <property type="match status" value="1"/>
</dbReference>
<dbReference type="Pfam" id="PF00528">
    <property type="entry name" value="BPD_transp_1"/>
    <property type="match status" value="1"/>
</dbReference>
<feature type="domain" description="ABC transmembrane type-1" evidence="9">
    <location>
        <begin position="66"/>
        <end position="263"/>
    </location>
</feature>
<comment type="similarity">
    <text evidence="2">Belongs to the binding-protein-dependent transport system permease family. CysTW subfamily.</text>
</comment>
<dbReference type="SUPFAM" id="SSF161098">
    <property type="entry name" value="MetI-like"/>
    <property type="match status" value="1"/>
</dbReference>
<dbReference type="Proteomes" id="UP000218505">
    <property type="component" value="Chromosome"/>
</dbReference>
<evidence type="ECO:0000256" key="7">
    <source>
        <dbReference type="ARBA" id="ARBA00023136"/>
    </source>
</evidence>
<evidence type="ECO:0000256" key="5">
    <source>
        <dbReference type="ARBA" id="ARBA00022692"/>
    </source>
</evidence>
<keyword evidence="6 8" id="KW-1133">Transmembrane helix</keyword>
<dbReference type="RefSeq" id="WP_096493381.1">
    <property type="nucleotide sequence ID" value="NZ_CP023445.1"/>
</dbReference>
<evidence type="ECO:0000256" key="2">
    <source>
        <dbReference type="ARBA" id="ARBA00007069"/>
    </source>
</evidence>
<organism evidence="10 11">
    <name type="scientific">Actinosynnema pretiosum</name>
    <dbReference type="NCBI Taxonomy" id="42197"/>
    <lineage>
        <taxon>Bacteria</taxon>
        <taxon>Bacillati</taxon>
        <taxon>Actinomycetota</taxon>
        <taxon>Actinomycetes</taxon>
        <taxon>Pseudonocardiales</taxon>
        <taxon>Pseudonocardiaceae</taxon>
        <taxon>Actinosynnema</taxon>
    </lineage>
</organism>